<dbReference type="PANTHER" id="PTHR42944">
    <property type="entry name" value="ADENINE DNA GLYCOSYLASE"/>
    <property type="match status" value="1"/>
</dbReference>
<dbReference type="CDD" id="cd03431">
    <property type="entry name" value="NUDIX_DNA_Glycosylase_C-MutY"/>
    <property type="match status" value="1"/>
</dbReference>
<dbReference type="OrthoDB" id="10248838at2759"/>
<keyword evidence="17" id="KW-1185">Reference proteome</keyword>
<keyword evidence="8" id="KW-0227">DNA damage</keyword>
<dbReference type="Gene3D" id="1.10.340.30">
    <property type="entry name" value="Hypothetical protein, domain 2"/>
    <property type="match status" value="1"/>
</dbReference>
<reference evidence="16" key="1">
    <citation type="journal article" date="2020" name="Fungal Divers.">
        <title>Resolving the Mortierellaceae phylogeny through synthesis of multi-gene phylogenetics and phylogenomics.</title>
        <authorList>
            <person name="Vandepol N."/>
            <person name="Liber J."/>
            <person name="Desiro A."/>
            <person name="Na H."/>
            <person name="Kennedy M."/>
            <person name="Barry K."/>
            <person name="Grigoriev I.V."/>
            <person name="Miller A.N."/>
            <person name="O'Donnell K."/>
            <person name="Stajich J.E."/>
            <person name="Bonito G."/>
        </authorList>
    </citation>
    <scope>NUCLEOTIDE SEQUENCE</scope>
    <source>
        <strain evidence="16">KOD1015</strain>
    </source>
</reference>
<dbReference type="EC" id="3.2.2.31" evidence="4"/>
<evidence type="ECO:0000256" key="12">
    <source>
        <dbReference type="ARBA" id="ARBA00023204"/>
    </source>
</evidence>
<evidence type="ECO:0000256" key="8">
    <source>
        <dbReference type="ARBA" id="ARBA00022763"/>
    </source>
</evidence>
<keyword evidence="12" id="KW-0234">DNA repair</keyword>
<dbReference type="Pfam" id="PF14815">
    <property type="entry name" value="NUDIX_4"/>
    <property type="match status" value="1"/>
</dbReference>
<dbReference type="GO" id="GO:0006298">
    <property type="term" value="P:mismatch repair"/>
    <property type="evidence" value="ECO:0007669"/>
    <property type="project" value="TreeGrafter"/>
</dbReference>
<dbReference type="InterPro" id="IPR003265">
    <property type="entry name" value="HhH-GPD_domain"/>
</dbReference>
<dbReference type="Gene3D" id="3.90.79.10">
    <property type="entry name" value="Nucleoside Triphosphate Pyrophosphohydrolase"/>
    <property type="match status" value="1"/>
</dbReference>
<dbReference type="SMART" id="SM00525">
    <property type="entry name" value="FES"/>
    <property type="match status" value="1"/>
</dbReference>
<dbReference type="GO" id="GO:0051539">
    <property type="term" value="F:4 iron, 4 sulfur cluster binding"/>
    <property type="evidence" value="ECO:0007669"/>
    <property type="project" value="UniProtKB-KW"/>
</dbReference>
<feature type="compositionally biased region" description="Polar residues" evidence="14">
    <location>
        <begin position="62"/>
        <end position="77"/>
    </location>
</feature>
<gene>
    <name evidence="16" type="ORF">BGW38_001066</name>
</gene>
<keyword evidence="9" id="KW-0378">Hydrolase</keyword>
<dbReference type="SUPFAM" id="SSF55811">
    <property type="entry name" value="Nudix"/>
    <property type="match status" value="1"/>
</dbReference>
<evidence type="ECO:0000256" key="14">
    <source>
        <dbReference type="SAM" id="MobiDB-lite"/>
    </source>
</evidence>
<dbReference type="SUPFAM" id="SSF48150">
    <property type="entry name" value="DNA-glycosylase"/>
    <property type="match status" value="1"/>
</dbReference>
<dbReference type="GO" id="GO:0046872">
    <property type="term" value="F:metal ion binding"/>
    <property type="evidence" value="ECO:0007669"/>
    <property type="project" value="UniProtKB-KW"/>
</dbReference>
<accession>A0A9P6KED9</accession>
<evidence type="ECO:0000256" key="2">
    <source>
        <dbReference type="ARBA" id="ARBA00001966"/>
    </source>
</evidence>
<comment type="caution">
    <text evidence="16">The sequence shown here is derived from an EMBL/GenBank/DDBJ whole genome shotgun (WGS) entry which is preliminary data.</text>
</comment>
<dbReference type="InterPro" id="IPR003651">
    <property type="entry name" value="Endonuclease3_FeS-loop_motif"/>
</dbReference>
<evidence type="ECO:0000256" key="3">
    <source>
        <dbReference type="ARBA" id="ARBA00008343"/>
    </source>
</evidence>
<keyword evidence="10" id="KW-0408">Iron</keyword>
<dbReference type="PANTHER" id="PTHR42944:SF1">
    <property type="entry name" value="ADENINE DNA GLYCOSYLASE"/>
    <property type="match status" value="1"/>
</dbReference>
<feature type="region of interest" description="Disordered" evidence="14">
    <location>
        <begin position="16"/>
        <end position="77"/>
    </location>
</feature>
<feature type="compositionally biased region" description="Low complexity" evidence="14">
    <location>
        <begin position="467"/>
        <end position="478"/>
    </location>
</feature>
<name>A0A9P6KED9_9FUNG</name>
<dbReference type="Gene3D" id="1.10.1670.10">
    <property type="entry name" value="Helix-hairpin-Helix base-excision DNA repair enzymes (C-terminal)"/>
    <property type="match status" value="1"/>
</dbReference>
<dbReference type="SMART" id="SM00478">
    <property type="entry name" value="ENDO3c"/>
    <property type="match status" value="1"/>
</dbReference>
<comment type="cofactor">
    <cofactor evidence="2">
        <name>[4Fe-4S] cluster</name>
        <dbReference type="ChEBI" id="CHEBI:49883"/>
    </cofactor>
</comment>
<dbReference type="FunFam" id="1.10.340.30:FF:000002">
    <property type="entry name" value="Adenine DNA glycosylase"/>
    <property type="match status" value="1"/>
</dbReference>
<evidence type="ECO:0000256" key="5">
    <source>
        <dbReference type="ARBA" id="ARBA00022023"/>
    </source>
</evidence>
<evidence type="ECO:0000256" key="4">
    <source>
        <dbReference type="ARBA" id="ARBA00012045"/>
    </source>
</evidence>
<comment type="similarity">
    <text evidence="3">Belongs to the Nth/MutY family.</text>
</comment>
<dbReference type="EMBL" id="JAABOA010001320">
    <property type="protein sequence ID" value="KAF9581798.1"/>
    <property type="molecule type" value="Genomic_DNA"/>
</dbReference>
<keyword evidence="13" id="KW-0326">Glycosidase</keyword>
<sequence>MRPIRKAASKAALAIKTEANDSLQDNSDPAINRGDKDDDAFAALMANRSRPTPGKRTALKPSEQTPKSRTLGTNDSIHVSFGALPDLEDLISDASQTRRSGSHPQSYHHFTSLLERQRVQDALVAWYDIHHRKLPWRVDYFKEFAQTSEEKGKEENPSRQQRDGQRAYEVWVSEIMCQQTQIATVIPYYNTWMEKWPTLADLAAADLEDVNKVWTGLGYYSRAMRLHQGAQKVLKEFNGILPSDPVILEKQVPGVGRYTAGAIVSHAYNVPAELVDGNVIRVLSRLRAIGGDVKSPKVVDLHWQIAKELVHQERPGCFNQALMEIGATICTPQNPKCGDCPVQTSCRAFAEVVDLKRSREETLGVSKKRSSGDSINDDGEDDTCLLCVPDMDIDTKDIGQVTQYPRKAIKKAPREEECAVCILERIVKDTESGKEKSLFLLVKRPEKGLLAGMWEFPTVEQDQLHGSAKSNTKASSAKQGSQPATTAPLSTYKQRSAASQNYLESTLGFDHLLRRCTKSTQRRDLGQAQHLFSHIRKTYHTEWVVIDDTKSEGSSDEKPKGTKAPEMQWLTVEELEKAAIPTGINKTYQLMQKFKAGQLVGNRGRKRKGGDLLNSQEQDPAEKVSSRTKRVKAECGLASISKFFSPATSSSER</sequence>
<feature type="compositionally biased region" description="Polar residues" evidence="14">
    <location>
        <begin position="479"/>
        <end position="493"/>
    </location>
</feature>
<feature type="domain" description="HhH-GPD" evidence="15">
    <location>
        <begin position="176"/>
        <end position="328"/>
    </location>
</feature>
<dbReference type="InterPro" id="IPR011257">
    <property type="entry name" value="DNA_glycosylase"/>
</dbReference>
<feature type="compositionally biased region" description="Polar residues" evidence="14">
    <location>
        <begin position="20"/>
        <end position="29"/>
    </location>
</feature>
<evidence type="ECO:0000256" key="6">
    <source>
        <dbReference type="ARBA" id="ARBA00022485"/>
    </source>
</evidence>
<dbReference type="Pfam" id="PF00730">
    <property type="entry name" value="HhH-GPD"/>
    <property type="match status" value="1"/>
</dbReference>
<evidence type="ECO:0000313" key="17">
    <source>
        <dbReference type="Proteomes" id="UP000780801"/>
    </source>
</evidence>
<dbReference type="GO" id="GO:0035485">
    <property type="term" value="F:adenine/guanine mispair binding"/>
    <property type="evidence" value="ECO:0007669"/>
    <property type="project" value="TreeGrafter"/>
</dbReference>
<dbReference type="GO" id="GO:0034039">
    <property type="term" value="F:8-oxo-7,8-dihydroguanine DNA N-glycosylase activity"/>
    <property type="evidence" value="ECO:0007669"/>
    <property type="project" value="TreeGrafter"/>
</dbReference>
<dbReference type="CDD" id="cd00056">
    <property type="entry name" value="ENDO3c"/>
    <property type="match status" value="1"/>
</dbReference>
<dbReference type="InterPro" id="IPR015797">
    <property type="entry name" value="NUDIX_hydrolase-like_dom_sf"/>
</dbReference>
<dbReference type="InterPro" id="IPR044298">
    <property type="entry name" value="MIG/MutY"/>
</dbReference>
<dbReference type="InterPro" id="IPR023170">
    <property type="entry name" value="HhH_base_excis_C"/>
</dbReference>
<dbReference type="FunFam" id="1.10.1670.10:FF:000002">
    <property type="entry name" value="Adenine DNA glycosylase"/>
    <property type="match status" value="1"/>
</dbReference>
<evidence type="ECO:0000256" key="7">
    <source>
        <dbReference type="ARBA" id="ARBA00022723"/>
    </source>
</evidence>
<dbReference type="PROSITE" id="PS00764">
    <property type="entry name" value="ENDONUCLEASE_III_1"/>
    <property type="match status" value="1"/>
</dbReference>
<dbReference type="GO" id="GO:0005634">
    <property type="term" value="C:nucleus"/>
    <property type="evidence" value="ECO:0007669"/>
    <property type="project" value="TreeGrafter"/>
</dbReference>
<evidence type="ECO:0000259" key="15">
    <source>
        <dbReference type="SMART" id="SM00478"/>
    </source>
</evidence>
<evidence type="ECO:0000313" key="16">
    <source>
        <dbReference type="EMBL" id="KAF9581798.1"/>
    </source>
</evidence>
<feature type="region of interest" description="Disordered" evidence="14">
    <location>
        <begin position="462"/>
        <end position="493"/>
    </location>
</feature>
<protein>
    <recommendedName>
        <fullName evidence="5">Adenine DNA glycosylase</fullName>
        <ecNumber evidence="4">3.2.2.31</ecNumber>
    </recommendedName>
</protein>
<dbReference type="GO" id="GO:0006285">
    <property type="term" value="P:base-excision repair, AP site formation"/>
    <property type="evidence" value="ECO:0007669"/>
    <property type="project" value="UniProtKB-ARBA"/>
</dbReference>
<evidence type="ECO:0000256" key="11">
    <source>
        <dbReference type="ARBA" id="ARBA00023014"/>
    </source>
</evidence>
<keyword evidence="6" id="KW-0004">4Fe-4S</keyword>
<evidence type="ECO:0000256" key="10">
    <source>
        <dbReference type="ARBA" id="ARBA00023004"/>
    </source>
</evidence>
<dbReference type="InterPro" id="IPR004035">
    <property type="entry name" value="Endouclease-III_FeS-bd_BS"/>
</dbReference>
<keyword evidence="11" id="KW-0411">Iron-sulfur</keyword>
<keyword evidence="7" id="KW-0479">Metal-binding</keyword>
<dbReference type="GO" id="GO:0032357">
    <property type="term" value="F:oxidized purine DNA binding"/>
    <property type="evidence" value="ECO:0007669"/>
    <property type="project" value="TreeGrafter"/>
</dbReference>
<organism evidence="16 17">
    <name type="scientific">Lunasporangiospora selenospora</name>
    <dbReference type="NCBI Taxonomy" id="979761"/>
    <lineage>
        <taxon>Eukaryota</taxon>
        <taxon>Fungi</taxon>
        <taxon>Fungi incertae sedis</taxon>
        <taxon>Mucoromycota</taxon>
        <taxon>Mortierellomycotina</taxon>
        <taxon>Mortierellomycetes</taxon>
        <taxon>Mortierellales</taxon>
        <taxon>Mortierellaceae</taxon>
        <taxon>Lunasporangiospora</taxon>
    </lineage>
</organism>
<evidence type="ECO:0000256" key="1">
    <source>
        <dbReference type="ARBA" id="ARBA00000843"/>
    </source>
</evidence>
<evidence type="ECO:0000256" key="9">
    <source>
        <dbReference type="ARBA" id="ARBA00022801"/>
    </source>
</evidence>
<proteinExistence type="inferred from homology"/>
<dbReference type="Proteomes" id="UP000780801">
    <property type="component" value="Unassembled WGS sequence"/>
</dbReference>
<dbReference type="AlphaFoldDB" id="A0A9P6KED9"/>
<dbReference type="GO" id="GO:0000701">
    <property type="term" value="F:purine-specific mismatch base pair DNA N-glycosylase activity"/>
    <property type="evidence" value="ECO:0007669"/>
    <property type="project" value="UniProtKB-EC"/>
</dbReference>
<dbReference type="InterPro" id="IPR029119">
    <property type="entry name" value="MutY_C"/>
</dbReference>
<feature type="region of interest" description="Disordered" evidence="14">
    <location>
        <begin position="601"/>
        <end position="630"/>
    </location>
</feature>
<dbReference type="Pfam" id="PF10576">
    <property type="entry name" value="EndIII_4Fe-2S"/>
    <property type="match status" value="1"/>
</dbReference>
<comment type="catalytic activity">
    <reaction evidence="1">
        <text>Hydrolyzes free adenine bases from 7,8-dihydro-8-oxoguanine:adenine mismatched double-stranded DNA, leaving an apurinic site.</text>
        <dbReference type="EC" id="3.2.2.31"/>
    </reaction>
</comment>
<evidence type="ECO:0000256" key="13">
    <source>
        <dbReference type="ARBA" id="ARBA00023295"/>
    </source>
</evidence>